<gene>
    <name evidence="2" type="ORF">NCTC10327_00857</name>
    <name evidence="3" type="ORF">NCTC10327_01927</name>
</gene>
<dbReference type="EMBL" id="UYIO01000001">
    <property type="protein sequence ID" value="VDG77317.1"/>
    <property type="molecule type" value="Genomic_DNA"/>
</dbReference>
<reference evidence="2 4" key="1">
    <citation type="submission" date="2018-11" db="EMBL/GenBank/DDBJ databases">
        <authorList>
            <consortium name="Pathogen Informatics"/>
        </authorList>
    </citation>
    <scope>NUCLEOTIDE SEQUENCE [LARGE SCALE GENOMIC DNA]</scope>
    <source>
        <strain evidence="2 4">NCTC10327</strain>
    </source>
</reference>
<name>A0A7Z8YA07_9ACTO</name>
<evidence type="ECO:0000313" key="2">
    <source>
        <dbReference type="EMBL" id="VDG76195.1"/>
    </source>
</evidence>
<evidence type="ECO:0000313" key="3">
    <source>
        <dbReference type="EMBL" id="VDG77317.1"/>
    </source>
</evidence>
<feature type="region of interest" description="Disordered" evidence="1">
    <location>
        <begin position="155"/>
        <end position="183"/>
    </location>
</feature>
<protein>
    <submittedName>
        <fullName evidence="2">Uncharacterized protein</fullName>
    </submittedName>
</protein>
<dbReference type="EMBL" id="UYIO01000001">
    <property type="protein sequence ID" value="VDG76195.1"/>
    <property type="molecule type" value="Genomic_DNA"/>
</dbReference>
<comment type="caution">
    <text evidence="2">The sequence shown here is derived from an EMBL/GenBank/DDBJ whole genome shotgun (WGS) entry which is preliminary data.</text>
</comment>
<sequence length="233" mass="24989">MQILKRDFGYVHATYTIPIDGVRADIRRAVLAQFAAAIRARGYVPRGVPKYSTRGTVAECGVAVESQDFRAKTETITILPLPDGEAKKLAETPPAARLVRVPEKAAKAAVFPCKECGADTRPAGVPEAAYPGTVRAGCRGMCGWCYRKFLRDRKRPARRKKTPAKKTPAVKKPEPSLETTTPGAGSPYFAGTCAQCGAVMRAPGIPQDRLPNSRTYGGAGQCKNCVTSAKGKH</sequence>
<proteinExistence type="predicted"/>
<dbReference type="AlphaFoldDB" id="A0A7Z8YA07"/>
<feature type="compositionally biased region" description="Basic residues" evidence="1">
    <location>
        <begin position="155"/>
        <end position="164"/>
    </location>
</feature>
<accession>A0A7Z8YA07</accession>
<evidence type="ECO:0000256" key="1">
    <source>
        <dbReference type="SAM" id="MobiDB-lite"/>
    </source>
</evidence>
<dbReference type="Proteomes" id="UP000269974">
    <property type="component" value="Unassembled WGS sequence"/>
</dbReference>
<organism evidence="2 4">
    <name type="scientific">Actinobaculum suis</name>
    <dbReference type="NCBI Taxonomy" id="1657"/>
    <lineage>
        <taxon>Bacteria</taxon>
        <taxon>Bacillati</taxon>
        <taxon>Actinomycetota</taxon>
        <taxon>Actinomycetes</taxon>
        <taxon>Actinomycetales</taxon>
        <taxon>Actinomycetaceae</taxon>
        <taxon>Actinobaculum</taxon>
    </lineage>
</organism>
<evidence type="ECO:0000313" key="4">
    <source>
        <dbReference type="Proteomes" id="UP000269974"/>
    </source>
</evidence>